<feature type="compositionally biased region" description="Basic and acidic residues" evidence="1">
    <location>
        <begin position="30"/>
        <end position="41"/>
    </location>
</feature>
<evidence type="ECO:0000313" key="2">
    <source>
        <dbReference type="EMBL" id="GHH05983.1"/>
    </source>
</evidence>
<keyword evidence="3" id="KW-1185">Reference proteome</keyword>
<gene>
    <name evidence="2" type="ORF">GCM10017790_10690</name>
</gene>
<dbReference type="Proteomes" id="UP000635387">
    <property type="component" value="Unassembled WGS sequence"/>
</dbReference>
<sequence length="89" mass="9619">MVWTAPGAGAAPAWGAVISANTVIAVTAHNEARERDERDVTPDPSLGGDADVPFVPIQSLWTSAPIRYGHPGERYPPAENRPQWNERDS</sequence>
<feature type="region of interest" description="Disordered" evidence="1">
    <location>
        <begin position="30"/>
        <end position="52"/>
    </location>
</feature>
<accession>A0ABQ3L642</accession>
<name>A0ABQ3L642_9PSEU</name>
<comment type="caution">
    <text evidence="2">The sequence shown here is derived from an EMBL/GenBank/DDBJ whole genome shotgun (WGS) entry which is preliminary data.</text>
</comment>
<proteinExistence type="predicted"/>
<dbReference type="EMBL" id="BNAY01000001">
    <property type="protein sequence ID" value="GHH05983.1"/>
    <property type="molecule type" value="Genomic_DNA"/>
</dbReference>
<evidence type="ECO:0000313" key="3">
    <source>
        <dbReference type="Proteomes" id="UP000635387"/>
    </source>
</evidence>
<evidence type="ECO:0000256" key="1">
    <source>
        <dbReference type="SAM" id="MobiDB-lite"/>
    </source>
</evidence>
<reference evidence="3" key="1">
    <citation type="journal article" date="2019" name="Int. J. Syst. Evol. Microbiol.">
        <title>The Global Catalogue of Microorganisms (GCM) 10K type strain sequencing project: providing services to taxonomists for standard genome sequencing and annotation.</title>
        <authorList>
            <consortium name="The Broad Institute Genomics Platform"/>
            <consortium name="The Broad Institute Genome Sequencing Center for Infectious Disease"/>
            <person name="Wu L."/>
            <person name="Ma J."/>
        </authorList>
    </citation>
    <scope>NUCLEOTIDE SEQUENCE [LARGE SCALE GENOMIC DNA]</scope>
    <source>
        <strain evidence="3">CGMCC 4.7683</strain>
    </source>
</reference>
<feature type="region of interest" description="Disordered" evidence="1">
    <location>
        <begin position="66"/>
        <end position="89"/>
    </location>
</feature>
<protein>
    <submittedName>
        <fullName evidence="2">Uncharacterized protein</fullName>
    </submittedName>
</protein>
<organism evidence="2 3">
    <name type="scientific">Amycolatopsis oliviviridis</name>
    <dbReference type="NCBI Taxonomy" id="1471590"/>
    <lineage>
        <taxon>Bacteria</taxon>
        <taxon>Bacillati</taxon>
        <taxon>Actinomycetota</taxon>
        <taxon>Actinomycetes</taxon>
        <taxon>Pseudonocardiales</taxon>
        <taxon>Pseudonocardiaceae</taxon>
        <taxon>Amycolatopsis</taxon>
    </lineage>
</organism>